<dbReference type="Proteomes" id="UP000075321">
    <property type="component" value="Unassembled WGS sequence"/>
</dbReference>
<reference evidence="1 2" key="1">
    <citation type="submission" date="2016-02" db="EMBL/GenBank/DDBJ databases">
        <title>Genome sequence of Halalkalicoccus paucihalophilus DSM 24557.</title>
        <authorList>
            <person name="Poehlein A."/>
            <person name="Daniel R."/>
        </authorList>
    </citation>
    <scope>NUCLEOTIDE SEQUENCE [LARGE SCALE GENOMIC DNA]</scope>
    <source>
        <strain evidence="1 2">DSM 24557</strain>
    </source>
</reference>
<gene>
    <name evidence="1" type="ORF">HAPAU_26090</name>
</gene>
<accession>A0A151AE58</accession>
<dbReference type="EMBL" id="LTAZ01000005">
    <property type="protein sequence ID" value="KYH25931.1"/>
    <property type="molecule type" value="Genomic_DNA"/>
</dbReference>
<evidence type="ECO:0000313" key="1">
    <source>
        <dbReference type="EMBL" id="KYH25931.1"/>
    </source>
</evidence>
<dbReference type="PATRIC" id="fig|1008153.3.peg.2661"/>
<comment type="caution">
    <text evidence="1">The sequence shown here is derived from an EMBL/GenBank/DDBJ whole genome shotgun (WGS) entry which is preliminary data.</text>
</comment>
<protein>
    <submittedName>
        <fullName evidence="1">Uncharacterized protein</fullName>
    </submittedName>
</protein>
<dbReference type="AlphaFoldDB" id="A0A151AE58"/>
<proteinExistence type="predicted"/>
<evidence type="ECO:0000313" key="2">
    <source>
        <dbReference type="Proteomes" id="UP000075321"/>
    </source>
</evidence>
<name>A0A151AE58_9EURY</name>
<sequence length="211" mass="23169">MDRLYFLIEALNGKSGVYSPGMQTIKSLFTGILRRLPTRHRDSRGYDSPISIDELTGEYLLLEIPDTLSPDAEAAVATLLTETHRNGFTAGLTDSEGYPSLFPPGASLFDTDGSGSRLQDVVSVLDRFTHVFHRQETDVIVLNAARIEENIRIAEHDPGRSGRIAQRNIDALAASLAALSGDHARFVDGDVVPASTRDSHLITFQETVLYR</sequence>
<organism evidence="1 2">
    <name type="scientific">Halalkalicoccus paucihalophilus</name>
    <dbReference type="NCBI Taxonomy" id="1008153"/>
    <lineage>
        <taxon>Archaea</taxon>
        <taxon>Methanobacteriati</taxon>
        <taxon>Methanobacteriota</taxon>
        <taxon>Stenosarchaea group</taxon>
        <taxon>Halobacteria</taxon>
        <taxon>Halobacteriales</taxon>
        <taxon>Halococcaceae</taxon>
        <taxon>Halalkalicoccus</taxon>
    </lineage>
</organism>
<keyword evidence="2" id="KW-1185">Reference proteome</keyword>